<dbReference type="Proteomes" id="UP000698924">
    <property type="component" value="Unassembled WGS sequence"/>
</dbReference>
<reference evidence="4 5" key="1">
    <citation type="journal article" date="2021" name="Sci. Rep.">
        <title>The distribution of antibiotic resistance genes in chicken gut microbiota commensals.</title>
        <authorList>
            <person name="Juricova H."/>
            <person name="Matiasovicova J."/>
            <person name="Kubasova T."/>
            <person name="Cejkova D."/>
            <person name="Rychlik I."/>
        </authorList>
    </citation>
    <scope>NUCLEOTIDE SEQUENCE [LARGE SCALE GENOMIC DNA]</scope>
    <source>
        <strain evidence="4 5">An421</strain>
    </source>
</reference>
<evidence type="ECO:0000259" key="3">
    <source>
        <dbReference type="PROSITE" id="PS51898"/>
    </source>
</evidence>
<dbReference type="PROSITE" id="PS51898">
    <property type="entry name" value="TYR_RECOMBINASE"/>
    <property type="match status" value="1"/>
</dbReference>
<dbReference type="InterPro" id="IPR013762">
    <property type="entry name" value="Integrase-like_cat_sf"/>
</dbReference>
<sequence>MATLKLSILKYKVLKNGKHKIRVAVCHHQDTCYIPTKIELDSTSQFKNGQVVKRPDAAVLNTKLRNLLNSYQEKLDKIENISIYDCKQLRQLLLNSTTAKEEATFQAVCRKYISELEEEGRNSYATLLERNSRYFTEFTKGDILLSDITPVLIEGYSRFLKVKKGVGDTTLGMMMSRTRTIINRGVKQQLVKYDVHPFLNYSISAPNIREVDLPIEVFNKIRLAHPKEKKLRVAHDLFCLSFYLGGINLIDLLQINFKNVEVLEYIRTKSRNTTHGTRTISFSIPSQARDIINLWMNKNTGRLDFGYKFSYPNFSRYLTRSLASLAKELGITEKVVYYSARKSFAQYASEIGIPDGIIDYCLGHSDKSKGVIRYYTKVRQKQADMAIARVIDYVNNPEKYKEYIELRSDIMLMRG</sequence>
<protein>
    <submittedName>
        <fullName evidence="4">Phage integrase SAM-like domain-containing protein</fullName>
    </submittedName>
</protein>
<comment type="caution">
    <text evidence="4">The sequence shown here is derived from an EMBL/GenBank/DDBJ whole genome shotgun (WGS) entry which is preliminary data.</text>
</comment>
<keyword evidence="5" id="KW-1185">Reference proteome</keyword>
<dbReference type="Gene3D" id="1.10.443.10">
    <property type="entry name" value="Intergrase catalytic core"/>
    <property type="match status" value="1"/>
</dbReference>
<organism evidence="4 5">
    <name type="scientific">Caecibacteroides pullorum</name>
    <dbReference type="NCBI Taxonomy" id="2725562"/>
    <lineage>
        <taxon>Bacteria</taxon>
        <taxon>Pseudomonadati</taxon>
        <taxon>Bacteroidota</taxon>
        <taxon>Bacteroidia</taxon>
        <taxon>Bacteroidales</taxon>
        <taxon>Bacteroidaceae</taxon>
        <taxon>Caecibacteroides</taxon>
    </lineage>
</organism>
<feature type="domain" description="Tyr recombinase" evidence="3">
    <location>
        <begin position="204"/>
        <end position="389"/>
    </location>
</feature>
<dbReference type="InterPro" id="IPR002104">
    <property type="entry name" value="Integrase_catalytic"/>
</dbReference>
<evidence type="ECO:0000256" key="2">
    <source>
        <dbReference type="ARBA" id="ARBA00023172"/>
    </source>
</evidence>
<dbReference type="AlphaFoldDB" id="A0AA40ZR95"/>
<dbReference type="InterPro" id="IPR011010">
    <property type="entry name" value="DNA_brk_join_enz"/>
</dbReference>
<dbReference type="RefSeq" id="WP_204970972.1">
    <property type="nucleotide sequence ID" value="NZ_JAAZTS010000002.1"/>
</dbReference>
<dbReference type="Pfam" id="PF13102">
    <property type="entry name" value="Phage_int_SAM_5"/>
    <property type="match status" value="1"/>
</dbReference>
<evidence type="ECO:0000256" key="1">
    <source>
        <dbReference type="ARBA" id="ARBA00023125"/>
    </source>
</evidence>
<gene>
    <name evidence="4" type="ORF">H6D15_02505</name>
</gene>
<dbReference type="Gene3D" id="1.10.150.130">
    <property type="match status" value="1"/>
</dbReference>
<dbReference type="SUPFAM" id="SSF56349">
    <property type="entry name" value="DNA breaking-rejoining enzymes"/>
    <property type="match status" value="1"/>
</dbReference>
<name>A0AA40ZR95_9BACT</name>
<keyword evidence="2" id="KW-0233">DNA recombination</keyword>
<dbReference type="InterPro" id="IPR025269">
    <property type="entry name" value="SAM-like_dom"/>
</dbReference>
<keyword evidence="1" id="KW-0238">DNA-binding</keyword>
<evidence type="ECO:0000313" key="5">
    <source>
        <dbReference type="Proteomes" id="UP000698924"/>
    </source>
</evidence>
<accession>A0AA40ZR95</accession>
<dbReference type="GO" id="GO:0006310">
    <property type="term" value="P:DNA recombination"/>
    <property type="evidence" value="ECO:0007669"/>
    <property type="project" value="UniProtKB-KW"/>
</dbReference>
<dbReference type="GO" id="GO:0015074">
    <property type="term" value="P:DNA integration"/>
    <property type="evidence" value="ECO:0007669"/>
    <property type="project" value="InterPro"/>
</dbReference>
<dbReference type="InterPro" id="IPR010998">
    <property type="entry name" value="Integrase_recombinase_N"/>
</dbReference>
<dbReference type="GO" id="GO:0003677">
    <property type="term" value="F:DNA binding"/>
    <property type="evidence" value="ECO:0007669"/>
    <property type="project" value="UniProtKB-KW"/>
</dbReference>
<proteinExistence type="predicted"/>
<evidence type="ECO:0000313" key="4">
    <source>
        <dbReference type="EMBL" id="MBM6856483.1"/>
    </source>
</evidence>
<dbReference type="EMBL" id="JACJMO010000002">
    <property type="protein sequence ID" value="MBM6856483.1"/>
    <property type="molecule type" value="Genomic_DNA"/>
</dbReference>